<feature type="non-terminal residue" evidence="2">
    <location>
        <position position="1"/>
    </location>
</feature>
<gene>
    <name evidence="2" type="ORF">NG895_13770</name>
</gene>
<evidence type="ECO:0000313" key="3">
    <source>
        <dbReference type="Proteomes" id="UP001155241"/>
    </source>
</evidence>
<evidence type="ECO:0000313" key="2">
    <source>
        <dbReference type="EMBL" id="MCO6044973.1"/>
    </source>
</evidence>
<reference evidence="2" key="1">
    <citation type="submission" date="2022-06" db="EMBL/GenBank/DDBJ databases">
        <title>Aeoliella straminimaris, a novel planctomycete from sediments.</title>
        <authorList>
            <person name="Vitorino I.R."/>
            <person name="Lage O.M."/>
        </authorList>
    </citation>
    <scope>NUCLEOTIDE SEQUENCE</scope>
    <source>
        <strain evidence="2">ICT_H6.2</strain>
    </source>
</reference>
<keyword evidence="3" id="KW-1185">Reference proteome</keyword>
<proteinExistence type="predicted"/>
<dbReference type="AlphaFoldDB" id="A0A9X2FB35"/>
<comment type="caution">
    <text evidence="2">The sequence shown here is derived from an EMBL/GenBank/DDBJ whole genome shotgun (WGS) entry which is preliminary data.</text>
</comment>
<feature type="compositionally biased region" description="Basic residues" evidence="1">
    <location>
        <begin position="34"/>
        <end position="47"/>
    </location>
</feature>
<name>A0A9X2FB35_9BACT</name>
<evidence type="ECO:0000256" key="1">
    <source>
        <dbReference type="SAM" id="MobiDB-lite"/>
    </source>
</evidence>
<feature type="region of interest" description="Disordered" evidence="1">
    <location>
        <begin position="34"/>
        <end position="54"/>
    </location>
</feature>
<organism evidence="2 3">
    <name type="scientific">Aeoliella straminimaris</name>
    <dbReference type="NCBI Taxonomy" id="2954799"/>
    <lineage>
        <taxon>Bacteria</taxon>
        <taxon>Pseudomonadati</taxon>
        <taxon>Planctomycetota</taxon>
        <taxon>Planctomycetia</taxon>
        <taxon>Pirellulales</taxon>
        <taxon>Lacipirellulaceae</taxon>
        <taxon>Aeoliella</taxon>
    </lineage>
</organism>
<dbReference type="EMBL" id="JAMXLR010000048">
    <property type="protein sequence ID" value="MCO6044973.1"/>
    <property type="molecule type" value="Genomic_DNA"/>
</dbReference>
<sequence length="79" mass="9193">AFRRTMRDYLHPTEKGERLCERLRQAIIDRYVRKNKASRNYPRKKQGKPPGVPKLLTANRQQVAHAAQLKIIGRRGLTA</sequence>
<dbReference type="RefSeq" id="WP_252853086.1">
    <property type="nucleotide sequence ID" value="NZ_JAMXLR010000048.1"/>
</dbReference>
<dbReference type="Proteomes" id="UP001155241">
    <property type="component" value="Unassembled WGS sequence"/>
</dbReference>
<accession>A0A9X2FB35</accession>
<protein>
    <submittedName>
        <fullName evidence="2">Uncharacterized protein</fullName>
    </submittedName>
</protein>